<dbReference type="EMBL" id="CP013979">
    <property type="protein sequence ID" value="ANJ28753.1"/>
    <property type="molecule type" value="Genomic_DNA"/>
</dbReference>
<reference evidence="2" key="2">
    <citation type="submission" date="2016-01" db="EMBL/GenBank/DDBJ databases">
        <title>Complete genome sequence of Agromyces aureus AR33T and comparison with related organisms.</title>
        <authorList>
            <person name="Corretto E."/>
            <person name="Antonielli L."/>
            <person name="Sessitsch A."/>
            <person name="Brader G."/>
        </authorList>
    </citation>
    <scope>NUCLEOTIDE SEQUENCE [LARGE SCALE GENOMIC DNA]</scope>
    <source>
        <strain evidence="2">AR33</strain>
    </source>
</reference>
<evidence type="ECO:0008006" key="3">
    <source>
        <dbReference type="Google" id="ProtNLM"/>
    </source>
</evidence>
<proteinExistence type="predicted"/>
<dbReference type="SUPFAM" id="SSF53448">
    <property type="entry name" value="Nucleotide-diphospho-sugar transferases"/>
    <property type="match status" value="1"/>
</dbReference>
<evidence type="ECO:0000313" key="1">
    <source>
        <dbReference type="EMBL" id="ANJ28753.1"/>
    </source>
</evidence>
<dbReference type="Proteomes" id="UP000078437">
    <property type="component" value="Chromosome"/>
</dbReference>
<reference evidence="1 2" key="1">
    <citation type="journal article" date="2016" name="Int. J. Syst. Evol. Microbiol.">
        <title>Agromyces aureus sp. nov., isolated from the rhizosphere of Salix caprea L. grown in a heavy-metal-contaminated soil.</title>
        <authorList>
            <person name="Corretto E."/>
            <person name="Antonielli L."/>
            <person name="Sessitsch A."/>
            <person name="Compant S."/>
            <person name="Gorfer M."/>
            <person name="Kuffner M."/>
            <person name="Brader G."/>
        </authorList>
    </citation>
    <scope>NUCLEOTIDE SEQUENCE [LARGE SCALE GENOMIC DNA]</scope>
    <source>
        <strain evidence="1 2">AR33</strain>
    </source>
</reference>
<keyword evidence="2" id="KW-1185">Reference proteome</keyword>
<sequence>MLAFVTSLRHPQNSNDYSRVEALLAETLESVTRQTNREFVVIVVGNKRPAFELPERAYFVPVDFPPPAPPDGPRTARGPFVWDKGTKIGIGLAKAREFRPDHVMIFDADDFVHSGIAEYVTARPGHSGWVIERGWKYSRARNAYRRQAKFNRTCGTSFILPFEAYGVPEGLAITASQQMVADAFGERLETILGAHHDAREWHAAHGRVLERYPMRAAVYQVDTGENHSGTAMKGLAHPLDRKFIDEFGVRPQLGAAIRIWRSIGPLAVLQTGMIALQRLSAGVKRVFGAK</sequence>
<dbReference type="InterPro" id="IPR029044">
    <property type="entry name" value="Nucleotide-diphossugar_trans"/>
</dbReference>
<evidence type="ECO:0000313" key="2">
    <source>
        <dbReference type="Proteomes" id="UP000078437"/>
    </source>
</evidence>
<organism evidence="1 2">
    <name type="scientific">Agromyces aureus</name>
    <dbReference type="NCBI Taxonomy" id="453304"/>
    <lineage>
        <taxon>Bacteria</taxon>
        <taxon>Bacillati</taxon>
        <taxon>Actinomycetota</taxon>
        <taxon>Actinomycetes</taxon>
        <taxon>Micrococcales</taxon>
        <taxon>Microbacteriaceae</taxon>
        <taxon>Agromyces</taxon>
    </lineage>
</organism>
<name>A0A191WKQ2_9MICO</name>
<dbReference type="CDD" id="cd00761">
    <property type="entry name" value="Glyco_tranf_GTA_type"/>
    <property type="match status" value="1"/>
</dbReference>
<accession>A0A191WKQ2</accession>
<dbReference type="STRING" id="453304.ATC03_05610"/>
<gene>
    <name evidence="1" type="ORF">ATC03_05610</name>
</gene>
<dbReference type="RefSeq" id="WP_067881556.1">
    <property type="nucleotide sequence ID" value="NZ_WBIO01000012.1"/>
</dbReference>
<dbReference type="KEGG" id="agy:ATC03_05610"/>
<dbReference type="AlphaFoldDB" id="A0A191WKQ2"/>
<protein>
    <recommendedName>
        <fullName evidence="3">Glycosyltransferase 2-like domain-containing protein</fullName>
    </recommendedName>
</protein>